<evidence type="ECO:0000313" key="3">
    <source>
        <dbReference type="EMBL" id="GHO52156.1"/>
    </source>
</evidence>
<reference evidence="3 4" key="1">
    <citation type="journal article" date="2021" name="Int. J. Syst. Evol. Microbiol.">
        <title>Reticulibacter mediterranei gen. nov., sp. nov., within the new family Reticulibacteraceae fam. nov., and Ktedonospora formicarum gen. nov., sp. nov., Ktedonobacter robiniae sp. nov., Dictyobacter formicarum sp. nov. and Dictyobacter arantiisoli sp. nov., belonging to the class Ktedonobacteria.</title>
        <authorList>
            <person name="Yabe S."/>
            <person name="Zheng Y."/>
            <person name="Wang C.M."/>
            <person name="Sakai Y."/>
            <person name="Abe K."/>
            <person name="Yokota A."/>
            <person name="Donadio S."/>
            <person name="Cavaletti L."/>
            <person name="Monciardini P."/>
        </authorList>
    </citation>
    <scope>NUCLEOTIDE SEQUENCE [LARGE SCALE GENOMIC DNA]</scope>
    <source>
        <strain evidence="3 4">SOSP1-30</strain>
    </source>
</reference>
<evidence type="ECO:0000259" key="2">
    <source>
        <dbReference type="PROSITE" id="PS51898"/>
    </source>
</evidence>
<gene>
    <name evidence="3" type="ORF">KSB_06310</name>
</gene>
<dbReference type="RefSeq" id="WP_201369094.1">
    <property type="nucleotide sequence ID" value="NZ_BNJG01000001.1"/>
</dbReference>
<dbReference type="InterPro" id="IPR002104">
    <property type="entry name" value="Integrase_catalytic"/>
</dbReference>
<dbReference type="InterPro" id="IPR011010">
    <property type="entry name" value="DNA_brk_join_enz"/>
</dbReference>
<dbReference type="InterPro" id="IPR013762">
    <property type="entry name" value="Integrase-like_cat_sf"/>
</dbReference>
<evidence type="ECO:0000313" key="4">
    <source>
        <dbReference type="Proteomes" id="UP000654345"/>
    </source>
</evidence>
<keyword evidence="1" id="KW-0233">DNA recombination</keyword>
<dbReference type="PROSITE" id="PS51898">
    <property type="entry name" value="TYR_RECOMBINASE"/>
    <property type="match status" value="1"/>
</dbReference>
<evidence type="ECO:0000256" key="1">
    <source>
        <dbReference type="ARBA" id="ARBA00023172"/>
    </source>
</evidence>
<name>A0ABQ3UHH0_9CHLR</name>
<dbReference type="Gene3D" id="1.10.443.10">
    <property type="entry name" value="Intergrase catalytic core"/>
    <property type="match status" value="1"/>
</dbReference>
<accession>A0ABQ3UHH0</accession>
<feature type="domain" description="Tyr recombinase" evidence="2">
    <location>
        <begin position="3"/>
        <end position="196"/>
    </location>
</feature>
<dbReference type="EMBL" id="BNJG01000001">
    <property type="protein sequence ID" value="GHO52156.1"/>
    <property type="molecule type" value="Genomic_DNA"/>
</dbReference>
<keyword evidence="4" id="KW-1185">Reference proteome</keyword>
<organism evidence="3 4">
    <name type="scientific">Ktedonobacter robiniae</name>
    <dbReference type="NCBI Taxonomy" id="2778365"/>
    <lineage>
        <taxon>Bacteria</taxon>
        <taxon>Bacillati</taxon>
        <taxon>Chloroflexota</taxon>
        <taxon>Ktedonobacteria</taxon>
        <taxon>Ktedonobacterales</taxon>
        <taxon>Ktedonobacteraceae</taxon>
        <taxon>Ktedonobacter</taxon>
    </lineage>
</organism>
<dbReference type="Proteomes" id="UP000654345">
    <property type="component" value="Unassembled WGS sequence"/>
</dbReference>
<dbReference type="SUPFAM" id="SSF56349">
    <property type="entry name" value="DNA breaking-rejoining enzymes"/>
    <property type="match status" value="1"/>
</dbReference>
<dbReference type="Pfam" id="PF00589">
    <property type="entry name" value="Phage_integrase"/>
    <property type="match status" value="1"/>
</dbReference>
<sequence>MKQKHAVLTGEQLRLFYQRANTSPDGEIFLLMICTGMRVGELLALHWQDLDMQARTLIIQRTIHAMGPNTDRPLDRARVIQLPPALLERLRTHRAKQQDIRTMAGDLWAEHGVIFATSAGGYVSLALLRRRLHRLLSEVDLSPCSVHVIRNSTIALFYALGIDPLVIHTLVGFKLADSATVNLVSPSLSMGEDAIQRLINYLSEEKGGDRHAEIGRA</sequence>
<protein>
    <recommendedName>
        <fullName evidence="2">Tyr recombinase domain-containing protein</fullName>
    </recommendedName>
</protein>
<proteinExistence type="predicted"/>
<comment type="caution">
    <text evidence="3">The sequence shown here is derived from an EMBL/GenBank/DDBJ whole genome shotgun (WGS) entry which is preliminary data.</text>
</comment>